<keyword evidence="3" id="KW-1185">Reference proteome</keyword>
<evidence type="ECO:0000256" key="1">
    <source>
        <dbReference type="SAM" id="Phobius"/>
    </source>
</evidence>
<reference evidence="2 3" key="1">
    <citation type="submission" date="2019-09" db="EMBL/GenBank/DDBJ databases">
        <title>Segnochrobactrum spirostomi gen. nov., sp. nov., isolated from the ciliate Spirostomum cf. yagiui and description of a novel family, Segnochrobactraceae fam. nov. within the order Rhizobiales of the class Alphaproteobacteria.</title>
        <authorList>
            <person name="Akter S."/>
            <person name="Shazib S.U.A."/>
            <person name="Shin M.K."/>
        </authorList>
    </citation>
    <scope>NUCLEOTIDE SEQUENCE [LARGE SCALE GENOMIC DNA]</scope>
    <source>
        <strain evidence="2 3">Sp-1</strain>
    </source>
</reference>
<organism evidence="2 3">
    <name type="scientific">Segnochrobactrum spirostomi</name>
    <dbReference type="NCBI Taxonomy" id="2608987"/>
    <lineage>
        <taxon>Bacteria</taxon>
        <taxon>Pseudomonadati</taxon>
        <taxon>Pseudomonadota</taxon>
        <taxon>Alphaproteobacteria</taxon>
        <taxon>Hyphomicrobiales</taxon>
        <taxon>Segnochrobactraceae</taxon>
        <taxon>Segnochrobactrum</taxon>
    </lineage>
</organism>
<keyword evidence="1" id="KW-1133">Transmembrane helix</keyword>
<comment type="caution">
    <text evidence="2">The sequence shown here is derived from an EMBL/GenBank/DDBJ whole genome shotgun (WGS) entry which is preliminary data.</text>
</comment>
<protein>
    <submittedName>
        <fullName evidence="2">Anti-sigma factor</fullName>
    </submittedName>
</protein>
<accession>A0A6A7XXL5</accession>
<dbReference type="AlphaFoldDB" id="A0A6A7XXL5"/>
<dbReference type="Proteomes" id="UP000332515">
    <property type="component" value="Unassembled WGS sequence"/>
</dbReference>
<keyword evidence="1" id="KW-0472">Membrane</keyword>
<keyword evidence="1" id="KW-0812">Transmembrane</keyword>
<dbReference type="RefSeq" id="WP_153478049.1">
    <property type="nucleotide sequence ID" value="NZ_VWNA01000001.1"/>
</dbReference>
<gene>
    <name evidence="2" type="ORF">F0357_01710</name>
</gene>
<feature type="transmembrane region" description="Helical" evidence="1">
    <location>
        <begin position="82"/>
        <end position="103"/>
    </location>
</feature>
<sequence length="263" mass="28303">MSDRPIRDDVHAWIDGRLDLETARRVEAALATDPVAAARASAFRRERDLLAAQLQPRRDEPIPERLRLRTLIKARAAARRRLWTMVAAASVALVIGAGGGWFAGTRVGGEAGGLTNHWDTMAADAVLAHRTYAADVVHAVEVGPDRAYLARWISRRLGHDLPVPDLTAAGYRLVGGRVLPGDADGKASQLLYENASGDRVALYVWAGEKGSSAFRTYSADGVTAVYWVDQGCGYAVTADLGKAAIEPIARLAYDQYDVKPASG</sequence>
<name>A0A6A7XXL5_9HYPH</name>
<evidence type="ECO:0000313" key="3">
    <source>
        <dbReference type="Proteomes" id="UP000332515"/>
    </source>
</evidence>
<dbReference type="EMBL" id="VWNA01000001">
    <property type="protein sequence ID" value="MQT11410.1"/>
    <property type="molecule type" value="Genomic_DNA"/>
</dbReference>
<proteinExistence type="predicted"/>
<evidence type="ECO:0000313" key="2">
    <source>
        <dbReference type="EMBL" id="MQT11410.1"/>
    </source>
</evidence>